<keyword evidence="3" id="KW-1185">Reference proteome</keyword>
<evidence type="ECO:0000256" key="1">
    <source>
        <dbReference type="SAM" id="MobiDB-lite"/>
    </source>
</evidence>
<sequence length="1409" mass="148137">MAATQPTPAARAPVQAQDSVTVERLASSLLAGTSGREQPLVPGTRCRGYTPRVPAPFSCNWAFQRHSIEGAPFVSTTCGLVSLQCTGVAAPGGSPCKPCSDLEHCGAVKRWVKAANDPLLHKGSANYTYLTHSQVVARAQHHRGLRDDVRLQHFNDERHCAAITRQLGNHKRFLLAVSEGNIPRLHALVRTALRHGNGLNAIMAKIGESLEGTYSAKGYQNEPDAVDMACLVLHIGGPLLLSAMHKANLLPSVSWVLHQHKAPKMRGFIAGHDLEETVAYNLKSMVLSMGGKAAGCAWHLMADELAVECKPQYDPKTNTVVNLCLEHGEAACGCVTVNSIDDLYQLRSLLGSGAVHLAREALVFMVAPYRSTSYSAIPISYFGSCKAMSVDLQVRLIQAHLYVWEAARLRGEVGPLYNFDSDGAPQRRQAMEKIFADQFPHGDMLWPLLQRMPLLDRRCKSGTLVTDAFDLKHLLKRLRTAIISTSREGVWLLGEHVKREDVQRVLLALKVPRVGELLNPEDKQNVGAAVQLLQAIASLQQHTSVASLPAGMQPILVRLRLLGRMLQGLIAPIVELGATLSELLVGLSRSAHIAYVLFRKAPSTNAFLPSVLYHDIQAFVQTAFFNVLKLQRDFPDGDQEYHLHQQGTDPQERTHGDTRTISHNRNFTVVELGPAFASGRHVRAIFEEHPEWDRSGKRLKATDDHVNPRSWQGSVLVTADMDVPRLYTQGQEETVHIMTVEGFAGEGRQVGLGDLDFAAHDRAGCSLRRPKGSLVGVSAAEAVVEEEVASPSAAGVAADGGAPATQETDPVALEYTAMQDADQELPQVIAEAMIPPERRKLTVDGKEVHKSTAVRILLDQSMSDPASNDRLKRVAEVPRTHARARSTAEFYEAAMLMSRDVYAVVVSCGGVPSLALLRADKLEMPKQSGGHFRVAELTVEQLALPNARVTGAILIMQYQPAPAQPAAGPGGTAAQPAAGPGGTAAQPAAGPGGTAAQPAAGPGGAAAQPAAGPGGTAAQPAAGPGGAAAQPAAGPGGTAAQPAAGPGGTAAQPAAGPGGTAAQPAAGPGGTAANLTAEVEAGGAAGAVADPDSACVPTSTARFIWHGAVGSTLTVPATRVLLLDPDVLLQPDSGALLSMAEEDLATVLAAGSASAVTAQLPRVTDTDTFPYRSHDTGWPLCSGVPNISASRLDEGGTSGAAAASQGLACTVPGCRRSFPLAHMRQHVGAHVLLGTCGPSAGPEASICGFCGSSDGKCNVSLVQGSQKDVTKVMSDCPLFYKGMSYKSAQKSSLTAPCTNVPVVCTACAANRVTKVVWSYSYLDHLQHAHGADQLTEAAVQQYAVSSEEFHAVLQRDRMGQKAEDRITALKAAAAADGVTTSRFWGKVLQHGADSGNGGTSSSGGGHGMG</sequence>
<organism evidence="2 3">
    <name type="scientific">Astrephomene gubernaculifera</name>
    <dbReference type="NCBI Taxonomy" id="47775"/>
    <lineage>
        <taxon>Eukaryota</taxon>
        <taxon>Viridiplantae</taxon>
        <taxon>Chlorophyta</taxon>
        <taxon>core chlorophytes</taxon>
        <taxon>Chlorophyceae</taxon>
        <taxon>CS clade</taxon>
        <taxon>Chlamydomonadales</taxon>
        <taxon>Astrephomenaceae</taxon>
        <taxon>Astrephomene</taxon>
    </lineage>
</organism>
<accession>A0AAD3DM79</accession>
<evidence type="ECO:0000313" key="2">
    <source>
        <dbReference type="EMBL" id="GFR44426.1"/>
    </source>
</evidence>
<dbReference type="Proteomes" id="UP001054857">
    <property type="component" value="Unassembled WGS sequence"/>
</dbReference>
<proteinExistence type="predicted"/>
<feature type="region of interest" description="Disordered" evidence="1">
    <location>
        <begin position="962"/>
        <end position="1072"/>
    </location>
</feature>
<feature type="non-terminal residue" evidence="2">
    <location>
        <position position="1409"/>
    </location>
</feature>
<dbReference type="EMBL" id="BMAR01000007">
    <property type="protein sequence ID" value="GFR44426.1"/>
    <property type="molecule type" value="Genomic_DNA"/>
</dbReference>
<gene>
    <name evidence="2" type="ORF">Agub_g5665</name>
</gene>
<evidence type="ECO:0000313" key="3">
    <source>
        <dbReference type="Proteomes" id="UP001054857"/>
    </source>
</evidence>
<protein>
    <submittedName>
        <fullName evidence="2">Uncharacterized protein</fullName>
    </submittedName>
</protein>
<reference evidence="2 3" key="1">
    <citation type="journal article" date="2021" name="Sci. Rep.">
        <title>Genome sequencing of the multicellular alga Astrephomene provides insights into convergent evolution of germ-soma differentiation.</title>
        <authorList>
            <person name="Yamashita S."/>
            <person name="Yamamoto K."/>
            <person name="Matsuzaki R."/>
            <person name="Suzuki S."/>
            <person name="Yamaguchi H."/>
            <person name="Hirooka S."/>
            <person name="Minakuchi Y."/>
            <person name="Miyagishima S."/>
            <person name="Kawachi M."/>
            <person name="Toyoda A."/>
            <person name="Nozaki H."/>
        </authorList>
    </citation>
    <scope>NUCLEOTIDE SEQUENCE [LARGE SCALE GENOMIC DNA]</scope>
    <source>
        <strain evidence="2 3">NIES-4017</strain>
    </source>
</reference>
<comment type="caution">
    <text evidence="2">The sequence shown here is derived from an EMBL/GenBank/DDBJ whole genome shotgun (WGS) entry which is preliminary data.</text>
</comment>
<name>A0AAD3DM79_9CHLO</name>